<dbReference type="HOGENOM" id="CLU_036577_3_0_6"/>
<dbReference type="GO" id="GO:0008915">
    <property type="term" value="F:lipid-A-disaccharide synthase activity"/>
    <property type="evidence" value="ECO:0007669"/>
    <property type="project" value="UniProtKB-UniRule"/>
</dbReference>
<dbReference type="UniPathway" id="UPA00973"/>
<dbReference type="KEGG" id="oai:OLEAN_C10290"/>
<keyword evidence="5 11" id="KW-0444">Lipid biosynthesis</keyword>
<gene>
    <name evidence="11 12" type="primary">lpxB</name>
    <name evidence="12" type="ORF">OLEAN_C10290</name>
</gene>
<evidence type="ECO:0000256" key="4">
    <source>
        <dbReference type="ARBA" id="ARBA00020902"/>
    </source>
</evidence>
<evidence type="ECO:0000256" key="6">
    <source>
        <dbReference type="ARBA" id="ARBA00022556"/>
    </source>
</evidence>
<evidence type="ECO:0000256" key="5">
    <source>
        <dbReference type="ARBA" id="ARBA00022516"/>
    </source>
</evidence>
<evidence type="ECO:0000313" key="12">
    <source>
        <dbReference type="EMBL" id="CCK75205.1"/>
    </source>
</evidence>
<dbReference type="AlphaFoldDB" id="R4YL75"/>
<dbReference type="NCBIfam" id="TIGR00215">
    <property type="entry name" value="lpxB"/>
    <property type="match status" value="1"/>
</dbReference>
<dbReference type="EMBL" id="FO203512">
    <property type="protein sequence ID" value="CCK75205.1"/>
    <property type="molecule type" value="Genomic_DNA"/>
</dbReference>
<dbReference type="PATRIC" id="fig|698738.3.peg.1070"/>
<dbReference type="STRING" id="698738.OLEAN_C10290"/>
<dbReference type="Pfam" id="PF02684">
    <property type="entry name" value="LpxB"/>
    <property type="match status" value="1"/>
</dbReference>
<dbReference type="PANTHER" id="PTHR30372:SF4">
    <property type="entry name" value="LIPID-A-DISACCHARIDE SYNTHASE, MITOCHONDRIAL-RELATED"/>
    <property type="match status" value="1"/>
</dbReference>
<dbReference type="PANTHER" id="PTHR30372">
    <property type="entry name" value="LIPID-A-DISACCHARIDE SYNTHASE"/>
    <property type="match status" value="1"/>
</dbReference>
<protein>
    <recommendedName>
        <fullName evidence="4 11">Lipid-A-disaccharide synthase</fullName>
        <ecNumber evidence="3 11">2.4.1.182</ecNumber>
    </recommendedName>
</protein>
<keyword evidence="7 11" id="KW-0328">Glycosyltransferase</keyword>
<evidence type="ECO:0000256" key="7">
    <source>
        <dbReference type="ARBA" id="ARBA00022676"/>
    </source>
</evidence>
<keyword evidence="8 11" id="KW-0808">Transferase</keyword>
<sequence length="398" mass="44505">MRIAIVVGETSGDMLGIGLMKALKKHYPDATFEGIGGPLMEAEGFKSFVPMERLAVMGLVEILGRLFELLKVRKKLVQYWQKNPPDVFIGIDAPEFNTQLEYKLKTSGIKTVHYVSPSVWAWRSKRIHKIKKSVDLMLTLFPFEAKFYQQYDVPVSFVGHNLADSIPFESNADDARQVFQIEANEKVVCLMPGSRGSEVEKLCPIFIQTAELVGKHNPNVRFILPAANDVRKQQIKTLIDEVKPDVKIEVIDGDSKTCMQASDVILLASGTATLEGLLLKKPMIVSYIVSPITAMIMRRLLKQDFISLPNLLAGREVVPEILQENATAENLAYAVNERLEDENLIHQLKETFLFIHKQLKRGANDQAALAIVDLLEPSPIACRTVNSSDIESTRSDDA</sequence>
<keyword evidence="13" id="KW-1185">Reference proteome</keyword>
<keyword evidence="9 11" id="KW-0443">Lipid metabolism</keyword>
<accession>R4YL75</accession>
<dbReference type="GO" id="GO:0005543">
    <property type="term" value="F:phospholipid binding"/>
    <property type="evidence" value="ECO:0007669"/>
    <property type="project" value="TreeGrafter"/>
</dbReference>
<proteinExistence type="inferred from homology"/>
<organism evidence="12 13">
    <name type="scientific">Oleispira antarctica RB-8</name>
    <dbReference type="NCBI Taxonomy" id="698738"/>
    <lineage>
        <taxon>Bacteria</taxon>
        <taxon>Pseudomonadati</taxon>
        <taxon>Pseudomonadota</taxon>
        <taxon>Gammaproteobacteria</taxon>
        <taxon>Oceanospirillales</taxon>
        <taxon>Oceanospirillaceae</taxon>
        <taxon>Oleispira</taxon>
    </lineage>
</organism>
<dbReference type="GO" id="GO:0009245">
    <property type="term" value="P:lipid A biosynthetic process"/>
    <property type="evidence" value="ECO:0007669"/>
    <property type="project" value="UniProtKB-UniRule"/>
</dbReference>
<comment type="pathway">
    <text evidence="11">Bacterial outer membrane biogenesis; LPS lipid A biosynthesis.</text>
</comment>
<dbReference type="GO" id="GO:0016020">
    <property type="term" value="C:membrane"/>
    <property type="evidence" value="ECO:0007669"/>
    <property type="project" value="GOC"/>
</dbReference>
<keyword evidence="6 11" id="KW-0441">Lipid A biosynthesis</keyword>
<dbReference type="Gene3D" id="3.40.50.2000">
    <property type="entry name" value="Glycogen Phosphorylase B"/>
    <property type="match status" value="1"/>
</dbReference>
<evidence type="ECO:0000256" key="1">
    <source>
        <dbReference type="ARBA" id="ARBA00002056"/>
    </source>
</evidence>
<evidence type="ECO:0000256" key="10">
    <source>
        <dbReference type="ARBA" id="ARBA00048975"/>
    </source>
</evidence>
<comment type="function">
    <text evidence="1 11">Condensation of UDP-2,3-diacylglucosamine and 2,3-diacylglucosamine-1-phosphate to form lipid A disaccharide, a precursor of lipid A, a phosphorylated glycolipid that anchors the lipopolysaccharide to the outer membrane of the cell.</text>
</comment>
<comment type="catalytic activity">
    <reaction evidence="10 11">
        <text>a lipid X + a UDP-2-N,3-O-bis[(3R)-3-hydroxyacyl]-alpha-D-glucosamine = a lipid A disaccharide + UDP + H(+)</text>
        <dbReference type="Rhea" id="RHEA:67828"/>
        <dbReference type="ChEBI" id="CHEBI:15378"/>
        <dbReference type="ChEBI" id="CHEBI:58223"/>
        <dbReference type="ChEBI" id="CHEBI:137748"/>
        <dbReference type="ChEBI" id="CHEBI:176338"/>
        <dbReference type="ChEBI" id="CHEBI:176343"/>
        <dbReference type="EC" id="2.4.1.182"/>
    </reaction>
</comment>
<dbReference type="EC" id="2.4.1.182" evidence="3 11"/>
<name>R4YL75_OLEAN</name>
<dbReference type="InterPro" id="IPR003835">
    <property type="entry name" value="Glyco_trans_19"/>
</dbReference>
<evidence type="ECO:0000256" key="9">
    <source>
        <dbReference type="ARBA" id="ARBA00023098"/>
    </source>
</evidence>
<dbReference type="HAMAP" id="MF_00392">
    <property type="entry name" value="LpxB"/>
    <property type="match status" value="1"/>
</dbReference>
<evidence type="ECO:0000313" key="13">
    <source>
        <dbReference type="Proteomes" id="UP000032749"/>
    </source>
</evidence>
<evidence type="ECO:0000256" key="8">
    <source>
        <dbReference type="ARBA" id="ARBA00022679"/>
    </source>
</evidence>
<dbReference type="Proteomes" id="UP000032749">
    <property type="component" value="Chromosome"/>
</dbReference>
<dbReference type="OrthoDB" id="9801642at2"/>
<evidence type="ECO:0000256" key="2">
    <source>
        <dbReference type="ARBA" id="ARBA00007868"/>
    </source>
</evidence>
<reference evidence="12 13" key="1">
    <citation type="journal article" date="2013" name="Nat. Commun.">
        <title>Genome sequence and functional genomic analysis of the oil-degrading bacterium Oleispira antarctica.</title>
        <authorList>
            <person name="Kube M."/>
            <person name="Chernikova T.N."/>
            <person name="Al-Ramahi Y."/>
            <person name="Beloqui A."/>
            <person name="Lopez-Cortez N."/>
            <person name="Guazzaroni M.E."/>
            <person name="Heipieper H.J."/>
            <person name="Klages S."/>
            <person name="Kotsyurbenko O.R."/>
            <person name="Langer I."/>
            <person name="Nechitaylo T.Y."/>
            <person name="Lunsdorf H."/>
            <person name="Fernandez M."/>
            <person name="Juarez S."/>
            <person name="Ciordia S."/>
            <person name="Singer A."/>
            <person name="Kagan O."/>
            <person name="Egorova O."/>
            <person name="Petit P.A."/>
            <person name="Stogios P."/>
            <person name="Kim Y."/>
            <person name="Tchigvintsev A."/>
            <person name="Flick R."/>
            <person name="Denaro R."/>
            <person name="Genovese M."/>
            <person name="Albar J.P."/>
            <person name="Reva O.N."/>
            <person name="Martinez-Gomariz M."/>
            <person name="Tran H."/>
            <person name="Ferrer M."/>
            <person name="Savchenko A."/>
            <person name="Yakunin A.F."/>
            <person name="Yakimov M.M."/>
            <person name="Golyshina O.V."/>
            <person name="Reinhardt R."/>
            <person name="Golyshin P.N."/>
        </authorList>
    </citation>
    <scope>NUCLEOTIDE SEQUENCE [LARGE SCALE GENOMIC DNA]</scope>
</reference>
<evidence type="ECO:0000256" key="3">
    <source>
        <dbReference type="ARBA" id="ARBA00012687"/>
    </source>
</evidence>
<evidence type="ECO:0000256" key="11">
    <source>
        <dbReference type="HAMAP-Rule" id="MF_00392"/>
    </source>
</evidence>
<comment type="similarity">
    <text evidence="2 11">Belongs to the LpxB family.</text>
</comment>
<dbReference type="SUPFAM" id="SSF53756">
    <property type="entry name" value="UDP-Glycosyltransferase/glycogen phosphorylase"/>
    <property type="match status" value="1"/>
</dbReference>